<feature type="non-terminal residue" evidence="4">
    <location>
        <position position="206"/>
    </location>
</feature>
<keyword evidence="1" id="KW-0479">Metal-binding</keyword>
<feature type="compositionally biased region" description="Basic residues" evidence="2">
    <location>
        <begin position="174"/>
        <end position="184"/>
    </location>
</feature>
<dbReference type="SUPFAM" id="SSF57756">
    <property type="entry name" value="Retrovirus zinc finger-like domains"/>
    <property type="match status" value="1"/>
</dbReference>
<dbReference type="Pfam" id="PF14392">
    <property type="entry name" value="zf-CCHC_4"/>
    <property type="match status" value="1"/>
</dbReference>
<dbReference type="InterPro" id="IPR001878">
    <property type="entry name" value="Znf_CCHC"/>
</dbReference>
<dbReference type="PROSITE" id="PS50158">
    <property type="entry name" value="ZF_CCHC"/>
    <property type="match status" value="1"/>
</dbReference>
<dbReference type="EMBL" id="LXQA010070834">
    <property type="protein sequence ID" value="MCI08934.1"/>
    <property type="molecule type" value="Genomic_DNA"/>
</dbReference>
<dbReference type="PANTHER" id="PTHR31286:SF167">
    <property type="entry name" value="OS09G0268800 PROTEIN"/>
    <property type="match status" value="1"/>
</dbReference>
<evidence type="ECO:0000256" key="1">
    <source>
        <dbReference type="PROSITE-ProRule" id="PRU00047"/>
    </source>
</evidence>
<keyword evidence="1" id="KW-0863">Zinc-finger</keyword>
<name>A0A392PAX3_9FABA</name>
<reference evidence="4 5" key="1">
    <citation type="journal article" date="2018" name="Front. Plant Sci.">
        <title>Red Clover (Trifolium pratense) and Zigzag Clover (T. medium) - A Picture of Genomic Similarities and Differences.</title>
        <authorList>
            <person name="Dluhosova J."/>
            <person name="Istvanek J."/>
            <person name="Nedelnik J."/>
            <person name="Repkova J."/>
        </authorList>
    </citation>
    <scope>NUCLEOTIDE SEQUENCE [LARGE SCALE GENOMIC DNA]</scope>
    <source>
        <strain evidence="5">cv. 10/8</strain>
        <tissue evidence="4">Leaf</tissue>
    </source>
</reference>
<dbReference type="GO" id="GO:0003676">
    <property type="term" value="F:nucleic acid binding"/>
    <property type="evidence" value="ECO:0007669"/>
    <property type="project" value="InterPro"/>
</dbReference>
<evidence type="ECO:0000259" key="3">
    <source>
        <dbReference type="PROSITE" id="PS50158"/>
    </source>
</evidence>
<organism evidence="4 5">
    <name type="scientific">Trifolium medium</name>
    <dbReference type="NCBI Taxonomy" id="97028"/>
    <lineage>
        <taxon>Eukaryota</taxon>
        <taxon>Viridiplantae</taxon>
        <taxon>Streptophyta</taxon>
        <taxon>Embryophyta</taxon>
        <taxon>Tracheophyta</taxon>
        <taxon>Spermatophyta</taxon>
        <taxon>Magnoliopsida</taxon>
        <taxon>eudicotyledons</taxon>
        <taxon>Gunneridae</taxon>
        <taxon>Pentapetalae</taxon>
        <taxon>rosids</taxon>
        <taxon>fabids</taxon>
        <taxon>Fabales</taxon>
        <taxon>Fabaceae</taxon>
        <taxon>Papilionoideae</taxon>
        <taxon>50 kb inversion clade</taxon>
        <taxon>NPAAA clade</taxon>
        <taxon>Hologalegina</taxon>
        <taxon>IRL clade</taxon>
        <taxon>Trifolieae</taxon>
        <taxon>Trifolium</taxon>
    </lineage>
</organism>
<comment type="caution">
    <text evidence="4">The sequence shown here is derived from an EMBL/GenBank/DDBJ whole genome shotgun (WGS) entry which is preliminary data.</text>
</comment>
<dbReference type="InterPro" id="IPR040256">
    <property type="entry name" value="At4g02000-like"/>
</dbReference>
<sequence>MHCVSFWARIYELPLKMRSEAMAKKLGDFIGKFEEADQRDANRLGRFLRVKISIDLRKPLKRGTVVHYQGRGLKVFFKYERLPNFCFLCGRIGHQMRECEENSDQGDGDYGDIEETEQSYGPWLRASPLPKVTAEQRKDSSSGTCKSLGTVSISPTSEVVPTGKKATKVEGKKWVRRRTPKKPKCPQPDKVENELRKRQLVDVVIS</sequence>
<feature type="compositionally biased region" description="Polar residues" evidence="2">
    <location>
        <begin position="141"/>
        <end position="159"/>
    </location>
</feature>
<evidence type="ECO:0000256" key="2">
    <source>
        <dbReference type="SAM" id="MobiDB-lite"/>
    </source>
</evidence>
<dbReference type="PANTHER" id="PTHR31286">
    <property type="entry name" value="GLYCINE-RICH CELL WALL STRUCTURAL PROTEIN 1.8-LIKE"/>
    <property type="match status" value="1"/>
</dbReference>
<dbReference type="GO" id="GO:0008270">
    <property type="term" value="F:zinc ion binding"/>
    <property type="evidence" value="ECO:0007669"/>
    <property type="project" value="UniProtKB-KW"/>
</dbReference>
<gene>
    <name evidence="4" type="ORF">A2U01_0030016</name>
</gene>
<dbReference type="Proteomes" id="UP000265520">
    <property type="component" value="Unassembled WGS sequence"/>
</dbReference>
<feature type="region of interest" description="Disordered" evidence="2">
    <location>
        <begin position="133"/>
        <end position="193"/>
    </location>
</feature>
<feature type="domain" description="CCHC-type" evidence="3">
    <location>
        <begin position="86"/>
        <end position="101"/>
    </location>
</feature>
<dbReference type="InterPro" id="IPR025836">
    <property type="entry name" value="Zn_knuckle_CX2CX4HX4C"/>
</dbReference>
<evidence type="ECO:0000313" key="4">
    <source>
        <dbReference type="EMBL" id="MCI08934.1"/>
    </source>
</evidence>
<dbReference type="InterPro" id="IPR036875">
    <property type="entry name" value="Znf_CCHC_sf"/>
</dbReference>
<dbReference type="AlphaFoldDB" id="A0A392PAX3"/>
<accession>A0A392PAX3</accession>
<proteinExistence type="predicted"/>
<protein>
    <recommendedName>
        <fullName evidence="3">CCHC-type domain-containing protein</fullName>
    </recommendedName>
</protein>
<evidence type="ECO:0000313" key="5">
    <source>
        <dbReference type="Proteomes" id="UP000265520"/>
    </source>
</evidence>
<keyword evidence="5" id="KW-1185">Reference proteome</keyword>
<keyword evidence="1" id="KW-0862">Zinc</keyword>